<dbReference type="PANTHER" id="PTHR24261:SF7">
    <property type="entry name" value="KRINGLE DOMAIN-CONTAINING PROTEIN"/>
    <property type="match status" value="1"/>
</dbReference>
<feature type="domain" description="Kringle" evidence="15">
    <location>
        <begin position="106"/>
        <end position="185"/>
    </location>
</feature>
<dbReference type="InterPro" id="IPR038178">
    <property type="entry name" value="Kringle_sf"/>
</dbReference>
<protein>
    <submittedName>
        <fullName evidence="18">Macrophage mannose receptor 1-like</fullName>
    </submittedName>
</protein>
<dbReference type="Pfam" id="PF00051">
    <property type="entry name" value="Kringle"/>
    <property type="match status" value="3"/>
</dbReference>
<dbReference type="PROSITE" id="PS00021">
    <property type="entry name" value="KRINGLE_1"/>
    <property type="match status" value="2"/>
</dbReference>
<organism evidence="17 18">
    <name type="scientific">Branchiostoma belcheri</name>
    <name type="common">Amphioxus</name>
    <dbReference type="NCBI Taxonomy" id="7741"/>
    <lineage>
        <taxon>Eukaryota</taxon>
        <taxon>Metazoa</taxon>
        <taxon>Chordata</taxon>
        <taxon>Cephalochordata</taxon>
        <taxon>Leptocardii</taxon>
        <taxon>Amphioxiformes</taxon>
        <taxon>Branchiostomatidae</taxon>
        <taxon>Branchiostoma</taxon>
    </lineage>
</organism>
<dbReference type="InterPro" id="IPR050759">
    <property type="entry name" value="Serine_protease_kringle"/>
</dbReference>
<dbReference type="FunFam" id="2.40.20.10:FF:000004">
    <property type="entry name" value="Hepatocyte growth factor"/>
    <property type="match status" value="1"/>
</dbReference>
<dbReference type="CDD" id="cd00108">
    <property type="entry name" value="KR"/>
    <property type="match status" value="3"/>
</dbReference>
<dbReference type="PROSITE" id="PS50041">
    <property type="entry name" value="C_TYPE_LECTIN_2"/>
    <property type="match status" value="3"/>
</dbReference>
<dbReference type="Gene3D" id="2.60.120.290">
    <property type="entry name" value="Spermadhesin, CUB domain"/>
    <property type="match status" value="1"/>
</dbReference>
<evidence type="ECO:0000313" key="17">
    <source>
        <dbReference type="Proteomes" id="UP000515135"/>
    </source>
</evidence>
<keyword evidence="3" id="KW-0964">Secreted</keyword>
<dbReference type="InterPro" id="IPR013320">
    <property type="entry name" value="ConA-like_dom_sf"/>
</dbReference>
<dbReference type="SUPFAM" id="SSF57440">
    <property type="entry name" value="Kringle-like"/>
    <property type="match status" value="4"/>
</dbReference>
<dbReference type="Gene3D" id="3.10.250.10">
    <property type="entry name" value="SRCR-like domain"/>
    <property type="match status" value="1"/>
</dbReference>
<dbReference type="GO" id="GO:0016020">
    <property type="term" value="C:membrane"/>
    <property type="evidence" value="ECO:0007669"/>
    <property type="project" value="InterPro"/>
</dbReference>
<dbReference type="Gene3D" id="2.40.20.10">
    <property type="entry name" value="Plasminogen Kringle 4"/>
    <property type="match status" value="3"/>
</dbReference>
<keyword evidence="5 11" id="KW-0732">Signal</keyword>
<evidence type="ECO:0000259" key="15">
    <source>
        <dbReference type="PROSITE" id="PS50070"/>
    </source>
</evidence>
<dbReference type="RefSeq" id="XP_019622609.1">
    <property type="nucleotide sequence ID" value="XM_019767050.1"/>
</dbReference>
<dbReference type="InterPro" id="IPR001304">
    <property type="entry name" value="C-type_lectin-like"/>
</dbReference>
<dbReference type="PROSITE" id="PS00615">
    <property type="entry name" value="C_TYPE_LECTIN_1"/>
    <property type="match status" value="3"/>
</dbReference>
<reference evidence="18" key="1">
    <citation type="submission" date="2025-08" db="UniProtKB">
        <authorList>
            <consortium name="RefSeq"/>
        </authorList>
    </citation>
    <scope>IDENTIFICATION</scope>
    <source>
        <tissue evidence="18">Gonad</tissue>
    </source>
</reference>
<feature type="signal peptide" evidence="11">
    <location>
        <begin position="1"/>
        <end position="21"/>
    </location>
</feature>
<dbReference type="PRINTS" id="PR00258">
    <property type="entry name" value="SPERACTRCPTR"/>
</dbReference>
<evidence type="ECO:0000256" key="8">
    <source>
        <dbReference type="ARBA" id="ARBA00023157"/>
    </source>
</evidence>
<evidence type="ECO:0000256" key="3">
    <source>
        <dbReference type="ARBA" id="ARBA00022525"/>
    </source>
</evidence>
<evidence type="ECO:0000256" key="9">
    <source>
        <dbReference type="PROSITE-ProRule" id="PRU00121"/>
    </source>
</evidence>
<evidence type="ECO:0000256" key="1">
    <source>
        <dbReference type="ARBA" id="ARBA00004613"/>
    </source>
</evidence>
<feature type="domain" description="Kringle" evidence="15">
    <location>
        <begin position="24"/>
        <end position="103"/>
    </location>
</feature>
<dbReference type="SMART" id="SM00202">
    <property type="entry name" value="SR"/>
    <property type="match status" value="1"/>
</dbReference>
<feature type="disulfide bond" evidence="10">
    <location>
        <begin position="1109"/>
        <end position="1119"/>
    </location>
</feature>
<dbReference type="InterPro" id="IPR016186">
    <property type="entry name" value="C-type_lectin-like/link_sf"/>
</dbReference>
<feature type="domain" description="C-type lectin" evidence="13">
    <location>
        <begin position="211"/>
        <end position="323"/>
    </location>
</feature>
<dbReference type="InterPro" id="IPR000859">
    <property type="entry name" value="CUB_dom"/>
</dbReference>
<dbReference type="Gene3D" id="2.60.120.200">
    <property type="match status" value="1"/>
</dbReference>
<feature type="disulfide bond" evidence="9">
    <location>
        <begin position="968"/>
        <end position="1007"/>
    </location>
</feature>
<dbReference type="InterPro" id="IPR000001">
    <property type="entry name" value="Kringle"/>
</dbReference>
<comment type="subcellular location">
    <subcellularLocation>
        <location evidence="1">Secreted</location>
    </subcellularLocation>
</comment>
<evidence type="ECO:0000256" key="2">
    <source>
        <dbReference type="ARBA" id="ARBA00009931"/>
    </source>
</evidence>
<dbReference type="Pfam" id="PF00059">
    <property type="entry name" value="Lectin_C"/>
    <property type="match status" value="3"/>
</dbReference>
<dbReference type="InterPro" id="IPR016187">
    <property type="entry name" value="CTDL_fold"/>
</dbReference>
<dbReference type="SUPFAM" id="SSF49854">
    <property type="entry name" value="Spermadhesin, CUB domain"/>
    <property type="match status" value="1"/>
</dbReference>
<dbReference type="SMART" id="SM00034">
    <property type="entry name" value="CLECT"/>
    <property type="match status" value="3"/>
</dbReference>
<keyword evidence="7" id="KW-0677">Repeat</keyword>
<dbReference type="GO" id="GO:0030246">
    <property type="term" value="F:carbohydrate binding"/>
    <property type="evidence" value="ECO:0007669"/>
    <property type="project" value="UniProtKB-KW"/>
</dbReference>
<name>A0A6P4YLQ5_BRABE</name>
<dbReference type="PROSITE" id="PS50060">
    <property type="entry name" value="MAM_2"/>
    <property type="match status" value="1"/>
</dbReference>
<dbReference type="InterPro" id="IPR035914">
    <property type="entry name" value="Sperma_CUB_dom_sf"/>
</dbReference>
<dbReference type="Gene3D" id="3.10.100.10">
    <property type="entry name" value="Mannose-Binding Protein A, subunit A"/>
    <property type="match status" value="3"/>
</dbReference>
<dbReference type="InterPro" id="IPR033989">
    <property type="entry name" value="CD209-like_CTLD"/>
</dbReference>
<dbReference type="SMART" id="SM00130">
    <property type="entry name" value="KR"/>
    <property type="match status" value="3"/>
</dbReference>
<dbReference type="KEGG" id="bbel:109468725"/>
<dbReference type="InterPro" id="IPR001190">
    <property type="entry name" value="SRCR"/>
</dbReference>
<keyword evidence="17" id="KW-1185">Reference proteome</keyword>
<feature type="domain" description="C-type lectin" evidence="13">
    <location>
        <begin position="765"/>
        <end position="881"/>
    </location>
</feature>
<keyword evidence="6" id="KW-0430">Lectin</keyword>
<evidence type="ECO:0000256" key="10">
    <source>
        <dbReference type="PROSITE-ProRule" id="PRU00196"/>
    </source>
</evidence>
<accession>A0A6P4YLQ5</accession>
<feature type="domain" description="C-type lectin" evidence="13">
    <location>
        <begin position="484"/>
        <end position="593"/>
    </location>
</feature>
<dbReference type="SUPFAM" id="SSF56487">
    <property type="entry name" value="SRCR-like"/>
    <property type="match status" value="1"/>
</dbReference>
<dbReference type="Pfam" id="PF00629">
    <property type="entry name" value="MAM"/>
    <property type="match status" value="1"/>
</dbReference>
<keyword evidence="4 9" id="KW-0420">Kringle</keyword>
<sequence>MARIAALILLIFAVHLESSDAQDDCYYGNGESYRGPTSQTSSGLTCQAWSDQSPHPHIFQPNLYPNAGLDGNACRNPLGVDTKPWCYTTDPTVEFETCDVAACVSECYYGNGEGYRGDTAVTETGLTCQAWDQQTPHTHIFRPNLYPDSGLEQNYCRNPLGVDTKPWCYTTDPATEFETCAVNACPTTPAPPTTTDPNAPPVGCPPTWSTGSSSCFLVVRNYLTWQQASDDCVAKGGHLATIASYEDETFIQGLTNYDYQPYWIGLHDTGAEGIFIWVDGTPLTYTSWNYGEPNNNGEEDCVQLSGYNWNDASCFGTAQYICEIDTAGGPPTCGEALTTAEGVIESPGYPAQYGNNHACVWTIENPDHAPVVIWFEEFDVECDYDFLIITDGDKHHTYTCKLDAGLGCSYTTDGSFVKLEFTTDSSVTAPGFRLRYASVMSDTAPPPIFPHQLWADRTCNATIELASQFTHACPDGWTGGLSSCYLFQQTLKPWATARVDCQRRGGDLVSVNSDAEWNWILGQTLGSFPQYWIGLHDQAGEGNFVWSDRSPVTVTYWNYGEPNNSGGDEDCAEIGGTTWNDAPCTNQNRYICEIRLEAARIDCDFDTDVCGYTNDSTSDFYWTRRQGWTPQSNNGPLADHTSGSGYYMMTQAEHHPNPGDKTSLISPTIDVYTHACLRFVYHIYGHEIGTLNVHVEGPRGKTTIFSSTGNNTNTWLKAEIEVEAGSFRVLFEAERGTNPNTNIAIDDVQLTEGFCIPCPSGWTATSSSCYKFVQVQKSWQEARDDCRSQGAGLVSVDSAAEHTWLQTQVDYYQPWWWIGLNDLGTETSFSWSNGNPLTVSYWIVGEPNDSSGNEDCVEMQGSYQQAWNDQSCAQLNYYICEINKDDPIVIDTSDGPVDVGSCYSGNGDKYRGTANTTVSGYDCQRYYIWCGNVTTSAHLPPRPVGSCYTGNGDKYRGTANTTVSGYDCQRWDQQRPHLHVFDAESYPEAGLEENYCRNPDGAARPWCYTMDNNVRWEYCNLQPCGDGGQDVQTSAPIPDYQIRLVGGQSFGRVEVFYNGQWGSVCDDNFGKEDADVVCRELGFPGSLQFYPDAYFEPGEGPIWLDEVTCVGTESSLQYCANAGWGVTNCGHHEDVGVSCLEAKDGQKEAVKKNRVPNFLKKLFGQ</sequence>
<dbReference type="SMART" id="SM00042">
    <property type="entry name" value="CUB"/>
    <property type="match status" value="1"/>
</dbReference>
<feature type="disulfide bond" evidence="9">
    <location>
        <begin position="996"/>
        <end position="1019"/>
    </location>
</feature>
<evidence type="ECO:0000256" key="5">
    <source>
        <dbReference type="ARBA" id="ARBA00022729"/>
    </source>
</evidence>
<dbReference type="PROSITE" id="PS00420">
    <property type="entry name" value="SRCR_1"/>
    <property type="match status" value="1"/>
</dbReference>
<evidence type="ECO:0000259" key="16">
    <source>
        <dbReference type="PROSITE" id="PS50287"/>
    </source>
</evidence>
<dbReference type="PROSITE" id="PS01180">
    <property type="entry name" value="CUB"/>
    <property type="match status" value="1"/>
</dbReference>
<proteinExistence type="inferred from homology"/>
<feature type="domain" description="SRCR" evidence="16">
    <location>
        <begin position="1042"/>
        <end position="1140"/>
    </location>
</feature>
<feature type="domain" description="Kringle" evidence="15">
    <location>
        <begin position="946"/>
        <end position="1024"/>
    </location>
</feature>
<dbReference type="SMART" id="SM00137">
    <property type="entry name" value="MAM"/>
    <property type="match status" value="1"/>
</dbReference>
<dbReference type="PANTHER" id="PTHR24261">
    <property type="entry name" value="PLASMINOGEN-RELATED"/>
    <property type="match status" value="1"/>
</dbReference>
<dbReference type="GO" id="GO:0004175">
    <property type="term" value="F:endopeptidase activity"/>
    <property type="evidence" value="ECO:0007669"/>
    <property type="project" value="TreeGrafter"/>
</dbReference>
<feature type="disulfide bond" evidence="10">
    <location>
        <begin position="1078"/>
        <end position="1139"/>
    </location>
</feature>
<dbReference type="CDD" id="cd03590">
    <property type="entry name" value="CLECT_DC-SIGN_like"/>
    <property type="match status" value="2"/>
</dbReference>
<dbReference type="Pfam" id="PF00530">
    <property type="entry name" value="SRCR"/>
    <property type="match status" value="1"/>
</dbReference>
<dbReference type="GeneID" id="109468725"/>
<dbReference type="InterPro" id="IPR018056">
    <property type="entry name" value="Kringle_CS"/>
</dbReference>
<feature type="domain" description="CUB" evidence="12">
    <location>
        <begin position="333"/>
        <end position="439"/>
    </location>
</feature>
<evidence type="ECO:0000259" key="14">
    <source>
        <dbReference type="PROSITE" id="PS50060"/>
    </source>
</evidence>
<dbReference type="Pfam" id="PF00431">
    <property type="entry name" value="CUB"/>
    <property type="match status" value="1"/>
</dbReference>
<dbReference type="AlphaFoldDB" id="A0A6P4YLQ5"/>
<feature type="chain" id="PRO_5028459942" evidence="11">
    <location>
        <begin position="22"/>
        <end position="1165"/>
    </location>
</feature>
<dbReference type="GO" id="GO:0005102">
    <property type="term" value="F:signaling receptor binding"/>
    <property type="evidence" value="ECO:0007669"/>
    <property type="project" value="TreeGrafter"/>
</dbReference>
<gene>
    <name evidence="18" type="primary">LOC109468725</name>
</gene>
<evidence type="ECO:0000256" key="11">
    <source>
        <dbReference type="SAM" id="SignalP"/>
    </source>
</evidence>
<feature type="disulfide bond" evidence="9">
    <location>
        <begin position="947"/>
        <end position="1024"/>
    </location>
</feature>
<dbReference type="InterPro" id="IPR013806">
    <property type="entry name" value="Kringle-like"/>
</dbReference>
<evidence type="ECO:0000259" key="12">
    <source>
        <dbReference type="PROSITE" id="PS01180"/>
    </source>
</evidence>
<comment type="caution">
    <text evidence="9">Lacks conserved residue(s) required for the propagation of feature annotation.</text>
</comment>
<dbReference type="SUPFAM" id="SSF49899">
    <property type="entry name" value="Concanavalin A-like lectins/glucanases"/>
    <property type="match status" value="1"/>
</dbReference>
<dbReference type="InterPro" id="IPR000998">
    <property type="entry name" value="MAM_dom"/>
</dbReference>
<dbReference type="PRINTS" id="PR00018">
    <property type="entry name" value="KRINGLE"/>
</dbReference>
<dbReference type="Proteomes" id="UP000515135">
    <property type="component" value="Unplaced"/>
</dbReference>
<feature type="disulfide bond" evidence="10">
    <location>
        <begin position="1065"/>
        <end position="1129"/>
    </location>
</feature>
<evidence type="ECO:0000256" key="6">
    <source>
        <dbReference type="ARBA" id="ARBA00022734"/>
    </source>
</evidence>
<dbReference type="CDD" id="cd00041">
    <property type="entry name" value="CUB"/>
    <property type="match status" value="1"/>
</dbReference>
<dbReference type="CDD" id="cd06263">
    <property type="entry name" value="MAM"/>
    <property type="match status" value="1"/>
</dbReference>
<dbReference type="InterPro" id="IPR018378">
    <property type="entry name" value="C-type_lectin_CS"/>
</dbReference>
<evidence type="ECO:0000313" key="18">
    <source>
        <dbReference type="RefSeq" id="XP_019622609.1"/>
    </source>
</evidence>
<dbReference type="InterPro" id="IPR036772">
    <property type="entry name" value="SRCR-like_dom_sf"/>
</dbReference>
<evidence type="ECO:0000259" key="13">
    <source>
        <dbReference type="PROSITE" id="PS50041"/>
    </source>
</evidence>
<dbReference type="PROSITE" id="PS50287">
    <property type="entry name" value="SRCR_2"/>
    <property type="match status" value="1"/>
</dbReference>
<dbReference type="FunFam" id="3.10.250.10:FF:000026">
    <property type="entry name" value="Tequila, isoform D"/>
    <property type="match status" value="1"/>
</dbReference>
<evidence type="ECO:0000256" key="7">
    <source>
        <dbReference type="ARBA" id="ARBA00022737"/>
    </source>
</evidence>
<dbReference type="SUPFAM" id="SSF56436">
    <property type="entry name" value="C-type lectin-like"/>
    <property type="match status" value="3"/>
</dbReference>
<dbReference type="PROSITE" id="PS50070">
    <property type="entry name" value="KRINGLE_2"/>
    <property type="match status" value="3"/>
</dbReference>
<feature type="domain" description="MAM" evidence="14">
    <location>
        <begin position="601"/>
        <end position="760"/>
    </location>
</feature>
<dbReference type="GO" id="GO:0005615">
    <property type="term" value="C:extracellular space"/>
    <property type="evidence" value="ECO:0007669"/>
    <property type="project" value="TreeGrafter"/>
</dbReference>
<dbReference type="PROSITE" id="PS00740">
    <property type="entry name" value="MAM_1"/>
    <property type="match status" value="1"/>
</dbReference>
<dbReference type="OrthoDB" id="2142683at2759"/>
<comment type="similarity">
    <text evidence="2">Belongs to the DMBT1 family.</text>
</comment>
<evidence type="ECO:0000256" key="4">
    <source>
        <dbReference type="ARBA" id="ARBA00022572"/>
    </source>
</evidence>
<keyword evidence="8 10" id="KW-1015">Disulfide bond</keyword>